<protein>
    <submittedName>
        <fullName evidence="1">Uncharacterized protein</fullName>
    </submittedName>
</protein>
<name>T0L870_9MICR</name>
<dbReference type="EMBL" id="KE647247">
    <property type="protein sequence ID" value="EQB60719.1"/>
    <property type="molecule type" value="Genomic_DNA"/>
</dbReference>
<organism evidence="1 2">
    <name type="scientific">Vairimorpha apis BRL 01</name>
    <dbReference type="NCBI Taxonomy" id="1037528"/>
    <lineage>
        <taxon>Eukaryota</taxon>
        <taxon>Fungi</taxon>
        <taxon>Fungi incertae sedis</taxon>
        <taxon>Microsporidia</taxon>
        <taxon>Nosematidae</taxon>
        <taxon>Vairimorpha</taxon>
    </lineage>
</organism>
<gene>
    <name evidence="1" type="ORF">NAPIS_ORF01712</name>
</gene>
<dbReference type="AlphaFoldDB" id="T0L870"/>
<proteinExistence type="predicted"/>
<dbReference type="VEuPathDB" id="MicrosporidiaDB:NAPIS_ORF01712"/>
<evidence type="ECO:0000313" key="2">
    <source>
        <dbReference type="Proteomes" id="UP000053780"/>
    </source>
</evidence>
<accession>T0L870</accession>
<reference evidence="1 2" key="1">
    <citation type="journal article" date="2013" name="BMC Genomics">
        <title>Genome sequencing and comparative genomics of honey bee microsporidia, Nosema apis reveal novel insights into host-parasite interactions.</title>
        <authorList>
            <person name="Chen Yp."/>
            <person name="Pettis J.S."/>
            <person name="Zhao Y."/>
            <person name="Liu X."/>
            <person name="Tallon L.J."/>
            <person name="Sadzewicz L.D."/>
            <person name="Li R."/>
            <person name="Zheng H."/>
            <person name="Huang S."/>
            <person name="Zhang X."/>
            <person name="Hamilton M.C."/>
            <person name="Pernal S.F."/>
            <person name="Melathopoulos A.P."/>
            <person name="Yan X."/>
            <person name="Evans J.D."/>
        </authorList>
    </citation>
    <scope>NUCLEOTIDE SEQUENCE [LARGE SCALE GENOMIC DNA]</scope>
    <source>
        <strain evidence="1 2">BRL 01</strain>
    </source>
</reference>
<dbReference type="HOGENOM" id="CLU_2373343_0_0_1"/>
<dbReference type="Proteomes" id="UP000053780">
    <property type="component" value="Unassembled WGS sequence"/>
</dbReference>
<keyword evidence="2" id="KW-1185">Reference proteome</keyword>
<evidence type="ECO:0000313" key="1">
    <source>
        <dbReference type="EMBL" id="EQB60719.1"/>
    </source>
</evidence>
<sequence>MGIKYLYGVEHFRDGKVETCGVLYSIGCEHLCDVCNVNKGDVSGDVNKVNKGDFSGNGNVIDVGKNVIDGRDVNNVNANKNNVNRRDEIGKCKYE</sequence>
<dbReference type="OrthoDB" id="1367865at2759"/>